<dbReference type="InterPro" id="IPR036397">
    <property type="entry name" value="RNaseH_sf"/>
</dbReference>
<organism evidence="2">
    <name type="scientific">Acromyrmex echinatior</name>
    <name type="common">Panamanian leafcutter ant</name>
    <name type="synonym">Acromyrmex octospinosus echinatior</name>
    <dbReference type="NCBI Taxonomy" id="103372"/>
    <lineage>
        <taxon>Eukaryota</taxon>
        <taxon>Metazoa</taxon>
        <taxon>Ecdysozoa</taxon>
        <taxon>Arthropoda</taxon>
        <taxon>Hexapoda</taxon>
        <taxon>Insecta</taxon>
        <taxon>Pterygota</taxon>
        <taxon>Neoptera</taxon>
        <taxon>Endopterygota</taxon>
        <taxon>Hymenoptera</taxon>
        <taxon>Apocrita</taxon>
        <taxon>Aculeata</taxon>
        <taxon>Formicoidea</taxon>
        <taxon>Formicidae</taxon>
        <taxon>Myrmicinae</taxon>
        <taxon>Acromyrmex</taxon>
    </lineage>
</organism>
<dbReference type="AlphaFoldDB" id="F4W8T0"/>
<protein>
    <submittedName>
        <fullName evidence="1">Mariner Mos1 transposase</fullName>
    </submittedName>
</protein>
<evidence type="ECO:0000313" key="2">
    <source>
        <dbReference type="Proteomes" id="UP000007755"/>
    </source>
</evidence>
<dbReference type="Proteomes" id="UP000007755">
    <property type="component" value="Unassembled WGS sequence"/>
</dbReference>
<reference evidence="1" key="1">
    <citation type="submission" date="2011-02" db="EMBL/GenBank/DDBJ databases">
        <title>The genome of the leaf-cutting ant Acromyrmex echinatior suggests key adaptations to social evolution and fungus farming.</title>
        <authorList>
            <person name="Nygaard S."/>
            <person name="Zhang G."/>
        </authorList>
    </citation>
    <scope>NUCLEOTIDE SEQUENCE</scope>
</reference>
<dbReference type="InParanoid" id="F4W8T0"/>
<dbReference type="GO" id="GO:0003676">
    <property type="term" value="F:nucleic acid binding"/>
    <property type="evidence" value="ECO:0007669"/>
    <property type="project" value="InterPro"/>
</dbReference>
<dbReference type="Gene3D" id="3.30.420.10">
    <property type="entry name" value="Ribonuclease H-like superfamily/Ribonuclease H"/>
    <property type="match status" value="1"/>
</dbReference>
<dbReference type="InterPro" id="IPR052709">
    <property type="entry name" value="Transposase-MT_Hybrid"/>
</dbReference>
<proteinExistence type="predicted"/>
<accession>F4W8T0</accession>
<dbReference type="EMBL" id="GL887917">
    <property type="protein sequence ID" value="EGI69397.1"/>
    <property type="molecule type" value="Genomic_DNA"/>
</dbReference>
<sequence length="93" mass="11001">VVLIHDNARPHVSVKQTPLELEWGVLPFRVFSSIVPSDFHLFWLMQHALEDTCFHNSKDVRTFVENWINSEEESFYRCVGINLLPRLDIFLIF</sequence>
<dbReference type="PANTHER" id="PTHR46060:SF3">
    <property type="entry name" value="PROTEIN GVQW3"/>
    <property type="match status" value="1"/>
</dbReference>
<keyword evidence="2" id="KW-1185">Reference proteome</keyword>
<name>F4W8T0_ACREC</name>
<evidence type="ECO:0000313" key="1">
    <source>
        <dbReference type="EMBL" id="EGI69397.1"/>
    </source>
</evidence>
<dbReference type="PANTHER" id="PTHR46060">
    <property type="entry name" value="MARINER MOS1 TRANSPOSASE-LIKE PROTEIN"/>
    <property type="match status" value="1"/>
</dbReference>
<feature type="non-terminal residue" evidence="1">
    <location>
        <position position="1"/>
    </location>
</feature>
<gene>
    <name evidence="1" type="ORF">G5I_01865</name>
</gene>